<dbReference type="OMA" id="SWEVEAK"/>
<feature type="compositionally biased region" description="Basic and acidic residues" evidence="1">
    <location>
        <begin position="298"/>
        <end position="324"/>
    </location>
</feature>
<dbReference type="InParanoid" id="F6R073"/>
<feature type="compositionally biased region" description="Polar residues" evidence="1">
    <location>
        <begin position="137"/>
        <end position="149"/>
    </location>
</feature>
<dbReference type="HOGENOM" id="CLU_384312_0_0_1"/>
<name>F6R073_CIOIN</name>
<evidence type="ECO:0000313" key="3">
    <source>
        <dbReference type="Proteomes" id="UP000008144"/>
    </source>
</evidence>
<reference evidence="2" key="4">
    <citation type="submission" date="2025-09" db="UniProtKB">
        <authorList>
            <consortium name="Ensembl"/>
        </authorList>
    </citation>
    <scope>IDENTIFICATION</scope>
</reference>
<reference evidence="3" key="1">
    <citation type="journal article" date="2002" name="Science">
        <title>The draft genome of Ciona intestinalis: insights into chordate and vertebrate origins.</title>
        <authorList>
            <person name="Dehal P."/>
            <person name="Satou Y."/>
            <person name="Campbell R.K."/>
            <person name="Chapman J."/>
            <person name="Degnan B."/>
            <person name="De Tomaso A."/>
            <person name="Davidson B."/>
            <person name="Di Gregorio A."/>
            <person name="Gelpke M."/>
            <person name="Goodstein D.M."/>
            <person name="Harafuji N."/>
            <person name="Hastings K.E."/>
            <person name="Ho I."/>
            <person name="Hotta K."/>
            <person name="Huang W."/>
            <person name="Kawashima T."/>
            <person name="Lemaire P."/>
            <person name="Martinez D."/>
            <person name="Meinertzhagen I.A."/>
            <person name="Necula S."/>
            <person name="Nonaka M."/>
            <person name="Putnam N."/>
            <person name="Rash S."/>
            <person name="Saiga H."/>
            <person name="Satake M."/>
            <person name="Terry A."/>
            <person name="Yamada L."/>
            <person name="Wang H.G."/>
            <person name="Awazu S."/>
            <person name="Azumi K."/>
            <person name="Boore J."/>
            <person name="Branno M."/>
            <person name="Chin-Bow S."/>
            <person name="DeSantis R."/>
            <person name="Doyle S."/>
            <person name="Francino P."/>
            <person name="Keys D.N."/>
            <person name="Haga S."/>
            <person name="Hayashi H."/>
            <person name="Hino K."/>
            <person name="Imai K.S."/>
            <person name="Inaba K."/>
            <person name="Kano S."/>
            <person name="Kobayashi K."/>
            <person name="Kobayashi M."/>
            <person name="Lee B.I."/>
            <person name="Makabe K.W."/>
            <person name="Manohar C."/>
            <person name="Matassi G."/>
            <person name="Medina M."/>
            <person name="Mochizuki Y."/>
            <person name="Mount S."/>
            <person name="Morishita T."/>
            <person name="Miura S."/>
            <person name="Nakayama A."/>
            <person name="Nishizaka S."/>
            <person name="Nomoto H."/>
            <person name="Ohta F."/>
            <person name="Oishi K."/>
            <person name="Rigoutsos I."/>
            <person name="Sano M."/>
            <person name="Sasaki A."/>
            <person name="Sasakura Y."/>
            <person name="Shoguchi E."/>
            <person name="Shin-i T."/>
            <person name="Spagnuolo A."/>
            <person name="Stainier D."/>
            <person name="Suzuki M.M."/>
            <person name="Tassy O."/>
            <person name="Takatori N."/>
            <person name="Tokuoka M."/>
            <person name="Yagi K."/>
            <person name="Yoshizaki F."/>
            <person name="Wada S."/>
            <person name="Zhang C."/>
            <person name="Hyatt P.D."/>
            <person name="Larimer F."/>
            <person name="Detter C."/>
            <person name="Doggett N."/>
            <person name="Glavina T."/>
            <person name="Hawkins T."/>
            <person name="Richardson P."/>
            <person name="Lucas S."/>
            <person name="Kohara Y."/>
            <person name="Levine M."/>
            <person name="Satoh N."/>
            <person name="Rokhsar D.S."/>
        </authorList>
    </citation>
    <scope>NUCLEOTIDE SEQUENCE [LARGE SCALE GENOMIC DNA]</scope>
</reference>
<evidence type="ECO:0000313" key="2">
    <source>
        <dbReference type="Ensembl" id="ENSCINP00000020092.3"/>
    </source>
</evidence>
<feature type="region of interest" description="Disordered" evidence="1">
    <location>
        <begin position="1"/>
        <end position="180"/>
    </location>
</feature>
<feature type="compositionally biased region" description="Acidic residues" evidence="1">
    <location>
        <begin position="274"/>
        <end position="287"/>
    </location>
</feature>
<feature type="compositionally biased region" description="Basic and acidic residues" evidence="1">
    <location>
        <begin position="150"/>
        <end position="164"/>
    </location>
</feature>
<feature type="region of interest" description="Disordered" evidence="1">
    <location>
        <begin position="197"/>
        <end position="386"/>
    </location>
</feature>
<dbReference type="Proteomes" id="UP000008144">
    <property type="component" value="Chromosome 5"/>
</dbReference>
<feature type="compositionally biased region" description="Low complexity" evidence="1">
    <location>
        <begin position="247"/>
        <end position="257"/>
    </location>
</feature>
<feature type="compositionally biased region" description="Polar residues" evidence="1">
    <location>
        <begin position="1"/>
        <end position="15"/>
    </location>
</feature>
<feature type="compositionally biased region" description="Low complexity" evidence="1">
    <location>
        <begin position="518"/>
        <end position="531"/>
    </location>
</feature>
<feature type="compositionally biased region" description="Basic and acidic residues" evidence="1">
    <location>
        <begin position="216"/>
        <end position="227"/>
    </location>
</feature>
<keyword evidence="3" id="KW-1185">Reference proteome</keyword>
<dbReference type="Ensembl" id="ENSCINT00000020092.3">
    <property type="protein sequence ID" value="ENSCINP00000020092.3"/>
    <property type="gene ID" value="ENSCING00000009972.3"/>
</dbReference>
<dbReference type="EMBL" id="EAAA01002138">
    <property type="status" value="NOT_ANNOTATED_CDS"/>
    <property type="molecule type" value="Genomic_DNA"/>
</dbReference>
<feature type="compositionally biased region" description="Polar residues" evidence="1">
    <location>
        <begin position="426"/>
        <end position="437"/>
    </location>
</feature>
<feature type="region of interest" description="Disordered" evidence="1">
    <location>
        <begin position="401"/>
        <end position="463"/>
    </location>
</feature>
<evidence type="ECO:0000256" key="1">
    <source>
        <dbReference type="SAM" id="MobiDB-lite"/>
    </source>
</evidence>
<reference evidence="2" key="2">
    <citation type="journal article" date="2008" name="Genome Biol.">
        <title>Improved genome assembly and evidence-based global gene model set for the chordate Ciona intestinalis: new insight into intron and operon populations.</title>
        <authorList>
            <person name="Satou Y."/>
            <person name="Mineta K."/>
            <person name="Ogasawara M."/>
            <person name="Sasakura Y."/>
            <person name="Shoguchi E."/>
            <person name="Ueno K."/>
            <person name="Yamada L."/>
            <person name="Matsumoto J."/>
            <person name="Wasserscheid J."/>
            <person name="Dewar K."/>
            <person name="Wiley G.B."/>
            <person name="Macmil S.L."/>
            <person name="Roe B.A."/>
            <person name="Zeller R.W."/>
            <person name="Hastings K.E."/>
            <person name="Lemaire P."/>
            <person name="Lindquist E."/>
            <person name="Endo T."/>
            <person name="Hotta K."/>
            <person name="Inaba K."/>
        </authorList>
    </citation>
    <scope>NUCLEOTIDE SEQUENCE [LARGE SCALE GENOMIC DNA]</scope>
    <source>
        <strain evidence="2">wild type</strain>
    </source>
</reference>
<organism evidence="2 3">
    <name type="scientific">Ciona intestinalis</name>
    <name type="common">Transparent sea squirt</name>
    <name type="synonym">Ascidia intestinalis</name>
    <dbReference type="NCBI Taxonomy" id="7719"/>
    <lineage>
        <taxon>Eukaryota</taxon>
        <taxon>Metazoa</taxon>
        <taxon>Chordata</taxon>
        <taxon>Tunicata</taxon>
        <taxon>Ascidiacea</taxon>
        <taxon>Phlebobranchia</taxon>
        <taxon>Cionidae</taxon>
        <taxon>Ciona</taxon>
    </lineage>
</organism>
<feature type="compositionally biased region" description="Basic and acidic residues" evidence="1">
    <location>
        <begin position="333"/>
        <end position="386"/>
    </location>
</feature>
<feature type="compositionally biased region" description="Polar residues" evidence="1">
    <location>
        <begin position="43"/>
        <end position="54"/>
    </location>
</feature>
<accession>F6R073</accession>
<feature type="compositionally biased region" description="Basic and acidic residues" evidence="1">
    <location>
        <begin position="401"/>
        <end position="411"/>
    </location>
</feature>
<proteinExistence type="predicted"/>
<reference evidence="2" key="3">
    <citation type="submission" date="2025-08" db="UniProtKB">
        <authorList>
            <consortium name="Ensembl"/>
        </authorList>
    </citation>
    <scope>IDENTIFICATION</scope>
</reference>
<dbReference type="AlphaFoldDB" id="F6R073"/>
<sequence>MKQNQSTGNVKTTNIPPKVEHQMENSESESEEEKSPIRARGYQSKSQKIGSSVSPAKPPLPKPQTSQTEASSKPPPEEDDSPWDTDDEDEEEEGEVVKKEEEKVFPQSKGHSKPDTNMLASLGFSADEVNDVYGGDSDSTFDSQSQIISSKHDHVNGTKHSDHDLWDDEEHEQTPVHKNITDKFFTVASDYKFDDELSEDGSVEALVAPTNIKRKVTPEIKKENKEEEREEDSSSWDSDDVQEKVSPQKQSPSTQSPFRTSAAKVVTPLLHNNEDDDVTDSESESSWEVEAKNKRKPTKEQLEWMEEQEKERERELQEKEEEKKKLKALAVEASERHVKKEREKKEIEQKEKEKREKEKRDKEKKEREEKEKRDQEKRKREEKERLEAIKVEEERKRIAREEKIRKKKLEEETLQNQLQEREKLQSALQDALNSDANLSVSDESELDDSYMGNTANGTKDKMGDIRTTMSNGLLDQDLIFDPILDVKRNGRLNNHLDLDNLTTTETETEDEVPGDIPASLRSSQLSESLLRSGERGELEREAAKEKRRAINALEKLEFYKKENNELKEQIKDNKRERDHLEKGGSEKETNLRKLTFELNRAKDQLETLQLDLNMERDHVKRLSEQLEIEGSNRRQQEINLRDIRGELKNSEQSIKKLEQHRDDLLKEMNTEKQKITIREKVDQEKQKIQHEMNEDMHQDRRVQTLNLLMMEKEQELSSLK</sequence>
<feature type="region of interest" description="Disordered" evidence="1">
    <location>
        <begin position="503"/>
        <end position="537"/>
    </location>
</feature>
<protein>
    <submittedName>
        <fullName evidence="2">Uncharacterized protein</fullName>
    </submittedName>
</protein>
<feature type="compositionally biased region" description="Acidic residues" evidence="1">
    <location>
        <begin position="77"/>
        <end position="94"/>
    </location>
</feature>
<feature type="compositionally biased region" description="Basic and acidic residues" evidence="1">
    <location>
        <begin position="95"/>
        <end position="104"/>
    </location>
</feature>
<feature type="compositionally biased region" description="Acidic residues" evidence="1">
    <location>
        <begin position="228"/>
        <end position="240"/>
    </location>
</feature>